<dbReference type="Pfam" id="PF04355">
    <property type="entry name" value="BamE"/>
    <property type="match status" value="1"/>
</dbReference>
<evidence type="ECO:0000256" key="1">
    <source>
        <dbReference type="ARBA" id="ARBA00022729"/>
    </source>
</evidence>
<dbReference type="InterPro" id="IPR007450">
    <property type="entry name" value="BamE_dom"/>
</dbReference>
<keyword evidence="1" id="KW-0732">Signal</keyword>
<feature type="domain" description="Outer membrane protein assembly factor BamE" evidence="4">
    <location>
        <begin position="56"/>
        <end position="113"/>
    </location>
</feature>
<evidence type="ECO:0000259" key="4">
    <source>
        <dbReference type="Pfam" id="PF04355"/>
    </source>
</evidence>
<keyword evidence="3" id="KW-0812">Transmembrane</keyword>
<dbReference type="Gene3D" id="3.30.1450.10">
    <property type="match status" value="1"/>
</dbReference>
<dbReference type="InterPro" id="IPR037873">
    <property type="entry name" value="BamE-like"/>
</dbReference>
<proteinExistence type="predicted"/>
<dbReference type="EMBL" id="JABFNT010000105">
    <property type="protein sequence ID" value="NOJ81898.1"/>
    <property type="molecule type" value="Genomic_DNA"/>
</dbReference>
<comment type="caution">
    <text evidence="5">The sequence shown here is derived from an EMBL/GenBank/DDBJ whole genome shotgun (WGS) entry which is preliminary data.</text>
</comment>
<evidence type="ECO:0000256" key="3">
    <source>
        <dbReference type="SAM" id="Phobius"/>
    </source>
</evidence>
<accession>A0A7Y4MUS9</accession>
<keyword evidence="3" id="KW-1133">Transmembrane helix</keyword>
<protein>
    <submittedName>
        <fullName evidence="5">Outer membrane protein assembly factor BamE</fullName>
    </submittedName>
</protein>
<evidence type="ECO:0000313" key="5">
    <source>
        <dbReference type="EMBL" id="NOJ81898.1"/>
    </source>
</evidence>
<evidence type="ECO:0000256" key="2">
    <source>
        <dbReference type="ARBA" id="ARBA00023136"/>
    </source>
</evidence>
<dbReference type="GO" id="GO:0019867">
    <property type="term" value="C:outer membrane"/>
    <property type="evidence" value="ECO:0007669"/>
    <property type="project" value="InterPro"/>
</dbReference>
<feature type="transmembrane region" description="Helical" evidence="3">
    <location>
        <begin position="12"/>
        <end position="28"/>
    </location>
</feature>
<gene>
    <name evidence="5" type="primary">bamE</name>
    <name evidence="5" type="ORF">HNV28_26810</name>
</gene>
<dbReference type="AlphaFoldDB" id="A0A7Y4MUS9"/>
<dbReference type="Proteomes" id="UP000533080">
    <property type="component" value="Unassembled WGS sequence"/>
</dbReference>
<evidence type="ECO:0000313" key="6">
    <source>
        <dbReference type="Proteomes" id="UP000533080"/>
    </source>
</evidence>
<keyword evidence="2 3" id="KW-0472">Membrane</keyword>
<sequence length="121" mass="13758">MRADIARKLTRGIVASFLIGFSAHLLLLDGLDGFLWSLIFRPSTHFAPGYSWLAFRRVQPGMSRDEVVKLLGEPMEVHDRPTQGALWRYSKSPTDSHYSLRVVFFSDGGVVTRVAHEYYVD</sequence>
<reference evidence="5 6" key="1">
    <citation type="submission" date="2020-05" db="EMBL/GenBank/DDBJ databases">
        <authorList>
            <person name="Whitworth D."/>
        </authorList>
    </citation>
    <scope>NUCLEOTIDE SEQUENCE [LARGE SCALE GENOMIC DNA]</scope>
    <source>
        <strain evidence="5 6">AM005</strain>
    </source>
</reference>
<dbReference type="RefSeq" id="WP_171443867.1">
    <property type="nucleotide sequence ID" value="NZ_JABFNS010000110.1"/>
</dbReference>
<name>A0A7Y4MUS9_MYXXA</name>
<organism evidence="5 6">
    <name type="scientific">Myxococcus xanthus</name>
    <dbReference type="NCBI Taxonomy" id="34"/>
    <lineage>
        <taxon>Bacteria</taxon>
        <taxon>Pseudomonadati</taxon>
        <taxon>Myxococcota</taxon>
        <taxon>Myxococcia</taxon>
        <taxon>Myxococcales</taxon>
        <taxon>Cystobacterineae</taxon>
        <taxon>Myxococcaceae</taxon>
        <taxon>Myxococcus</taxon>
    </lineage>
</organism>